<proteinExistence type="predicted"/>
<keyword evidence="1" id="KW-0812">Transmembrane</keyword>
<feature type="transmembrane region" description="Helical" evidence="1">
    <location>
        <begin position="821"/>
        <end position="838"/>
    </location>
</feature>
<keyword evidence="1" id="KW-1133">Transmembrane helix</keyword>
<evidence type="ECO:0000256" key="2">
    <source>
        <dbReference type="SAM" id="SignalP"/>
    </source>
</evidence>
<dbReference type="PANTHER" id="PTHR10098">
    <property type="entry name" value="RAPSYN-RELATED"/>
    <property type="match status" value="1"/>
</dbReference>
<gene>
    <name evidence="4" type="ORF">SAMN05443431_10264</name>
</gene>
<evidence type="ECO:0000313" key="4">
    <source>
        <dbReference type="EMBL" id="SFI74328.1"/>
    </source>
</evidence>
<feature type="domain" description="CHAT" evidence="3">
    <location>
        <begin position="548"/>
        <end position="812"/>
    </location>
</feature>
<dbReference type="SMART" id="SM00028">
    <property type="entry name" value="TPR"/>
    <property type="match status" value="3"/>
</dbReference>
<keyword evidence="1" id="KW-0472">Membrane</keyword>
<evidence type="ECO:0000256" key="1">
    <source>
        <dbReference type="SAM" id="Phobius"/>
    </source>
</evidence>
<dbReference type="Proteomes" id="UP000199559">
    <property type="component" value="Unassembled WGS sequence"/>
</dbReference>
<evidence type="ECO:0000313" key="5">
    <source>
        <dbReference type="Proteomes" id="UP000199559"/>
    </source>
</evidence>
<dbReference type="AlphaFoldDB" id="A0A1I3KPQ7"/>
<evidence type="ECO:0000259" key="3">
    <source>
        <dbReference type="Pfam" id="PF12770"/>
    </source>
</evidence>
<dbReference type="EMBL" id="FORM01000002">
    <property type="protein sequence ID" value="SFI74328.1"/>
    <property type="molecule type" value="Genomic_DNA"/>
</dbReference>
<dbReference type="Pfam" id="PF12770">
    <property type="entry name" value="CHAT"/>
    <property type="match status" value="1"/>
</dbReference>
<dbReference type="InterPro" id="IPR024983">
    <property type="entry name" value="CHAT_dom"/>
</dbReference>
<dbReference type="STRING" id="1144750.SAMN05443431_10264"/>
<dbReference type="SUPFAM" id="SSF81901">
    <property type="entry name" value="HCP-like"/>
    <property type="match status" value="1"/>
</dbReference>
<feature type="chain" id="PRO_5011470039" evidence="2">
    <location>
        <begin position="19"/>
        <end position="847"/>
    </location>
</feature>
<reference evidence="5" key="1">
    <citation type="submission" date="2016-10" db="EMBL/GenBank/DDBJ databases">
        <authorList>
            <person name="Varghese N."/>
            <person name="Submissions S."/>
        </authorList>
    </citation>
    <scope>NUCLEOTIDE SEQUENCE [LARGE SCALE GENOMIC DNA]</scope>
    <source>
        <strain evidence="5">DSM 28881</strain>
    </source>
</reference>
<accession>A0A1I3KPQ7</accession>
<organism evidence="4 5">
    <name type="scientific">Olleya namhaensis</name>
    <dbReference type="NCBI Taxonomy" id="1144750"/>
    <lineage>
        <taxon>Bacteria</taxon>
        <taxon>Pseudomonadati</taxon>
        <taxon>Bacteroidota</taxon>
        <taxon>Flavobacteriia</taxon>
        <taxon>Flavobacteriales</taxon>
        <taxon>Flavobacteriaceae</taxon>
    </lineage>
</organism>
<keyword evidence="2" id="KW-0732">Signal</keyword>
<dbReference type="Gene3D" id="1.25.40.10">
    <property type="entry name" value="Tetratricopeptide repeat domain"/>
    <property type="match status" value="1"/>
</dbReference>
<keyword evidence="5" id="KW-1185">Reference proteome</keyword>
<feature type="signal peptide" evidence="2">
    <location>
        <begin position="1"/>
        <end position="18"/>
    </location>
</feature>
<dbReference type="InterPro" id="IPR011990">
    <property type="entry name" value="TPR-like_helical_dom_sf"/>
</dbReference>
<protein>
    <submittedName>
        <fullName evidence="4">CHAT domain-containing protein</fullName>
    </submittedName>
</protein>
<dbReference type="InterPro" id="IPR019734">
    <property type="entry name" value="TPR_rpt"/>
</dbReference>
<name>A0A1I3KPQ7_9FLAO</name>
<sequence length="847" mass="98554">MNLLITFFLLIISLSSNLACFKTKAKRAETYTYIKINNNNNNNNLEIAQSLFDNKTYKKCIDFCLSKIETTSNSKNEIEYLKLIANSYNALNDYYNSIYYYEKLIYRTHKKNPESNIKNYIEIAHIHRKLEDQNNLDKAIFYLKLAESHSNSKTLDFDTLYSINNNLGGYYMLSNRKKEALKHYNKALEYIKSKGDLRRLQINLINLGMLSSNGVTSTQQELELSKKYYQRALDINITTHFSVLYKLLGINSYLQDNPESALIYHNKAIDELLNTNLKTPKQLPHIDKISNENKKKLLSILYEKYYAWIKYFIHTKDKKHLNHASETLELSDLILDDIFTEIKDEDSQIHWRQEASYFYYLGAHLSHLTNNTTKAFYYTEKNKALLLLNNATRIRIQNNLSLPKIILDTENNIKKESYALKRLIKNKANDSIRLLLVNKKEQLKKLKDSLQFNFPEYDNYQKISKVLTLNEIQNQITDSTLYITFIWDKTENQFDALYGLAITKHSSEIFKINNLTTFNQLVKQFQKSISKPFSNKEELKQFKLNAFKLYDKLFPTQSIKTLINKHEKLIIIPDSDLSKIPFEALITDLNADSFLIKSHEISYAYSLSFLTENNRLERSAKKDFLGFAPTIFNYDNLQNLPESKNEIKATERIINGKNFLNNNATKQAFLSEMNKYKIIHLSTHANASDSISPWIAFKNQKLYLNELYTTKNQAELVVLNACNSSMGELNNGEGVFSLARGFFYSGAKSVISSLWNVNDKSNAEITLSFYKYIKKGKSKSAALRQAKLDYLKTHQLSEASPYYWSSLILIGDDSAITRNKTNYLFIVIPIILFVAFIYKKTKRRSEN</sequence>